<evidence type="ECO:0000313" key="1">
    <source>
        <dbReference type="EMBL" id="CAF1640657.1"/>
    </source>
</evidence>
<dbReference type="Proteomes" id="UP000677228">
    <property type="component" value="Unassembled WGS sequence"/>
</dbReference>
<dbReference type="Proteomes" id="UP000682733">
    <property type="component" value="Unassembled WGS sequence"/>
</dbReference>
<gene>
    <name evidence="1" type="ORF">GPM918_LOCUS44917</name>
    <name evidence="2" type="ORF">OVA965_LOCUS44296</name>
    <name evidence="4" type="ORF">SRO942_LOCUS47029</name>
    <name evidence="3" type="ORF">TMI583_LOCUS47017</name>
</gene>
<dbReference type="EMBL" id="CAJOBA010089420">
    <property type="protein sequence ID" value="CAF4477789.1"/>
    <property type="molecule type" value="Genomic_DNA"/>
</dbReference>
<accession>A0A816DUW1</accession>
<reference evidence="1" key="1">
    <citation type="submission" date="2021-02" db="EMBL/GenBank/DDBJ databases">
        <authorList>
            <person name="Nowell W R."/>
        </authorList>
    </citation>
    <scope>NUCLEOTIDE SEQUENCE</scope>
</reference>
<dbReference type="EMBL" id="CAJNOQ010047227">
    <property type="protein sequence ID" value="CAF1640657.1"/>
    <property type="molecule type" value="Genomic_DNA"/>
</dbReference>
<dbReference type="Proteomes" id="UP000681722">
    <property type="component" value="Unassembled WGS sequence"/>
</dbReference>
<proteinExistence type="predicted"/>
<evidence type="ECO:0000313" key="4">
    <source>
        <dbReference type="EMBL" id="CAF4552224.1"/>
    </source>
</evidence>
<dbReference type="EMBL" id="CAJOBC010116110">
    <property type="protein sequence ID" value="CAF4552224.1"/>
    <property type="molecule type" value="Genomic_DNA"/>
</dbReference>
<dbReference type="OrthoDB" id="10050908at2759"/>
<organism evidence="1 5">
    <name type="scientific">Didymodactylos carnosus</name>
    <dbReference type="NCBI Taxonomy" id="1234261"/>
    <lineage>
        <taxon>Eukaryota</taxon>
        <taxon>Metazoa</taxon>
        <taxon>Spiralia</taxon>
        <taxon>Gnathifera</taxon>
        <taxon>Rotifera</taxon>
        <taxon>Eurotatoria</taxon>
        <taxon>Bdelloidea</taxon>
        <taxon>Philodinida</taxon>
        <taxon>Philodinidae</taxon>
        <taxon>Didymodactylos</taxon>
    </lineage>
</organism>
<evidence type="ECO:0000313" key="5">
    <source>
        <dbReference type="Proteomes" id="UP000663829"/>
    </source>
</evidence>
<protein>
    <submittedName>
        <fullName evidence="1">Uncharacterized protein</fullName>
    </submittedName>
</protein>
<comment type="caution">
    <text evidence="1">The sequence shown here is derived from an EMBL/GenBank/DDBJ whole genome shotgun (WGS) entry which is preliminary data.</text>
</comment>
<evidence type="ECO:0000313" key="2">
    <source>
        <dbReference type="EMBL" id="CAF1641131.1"/>
    </source>
</evidence>
<evidence type="ECO:0000313" key="3">
    <source>
        <dbReference type="EMBL" id="CAF4477789.1"/>
    </source>
</evidence>
<keyword evidence="5" id="KW-1185">Reference proteome</keyword>
<name>A0A816DUW1_9BILA</name>
<dbReference type="AlphaFoldDB" id="A0A816DUW1"/>
<dbReference type="EMBL" id="CAJNOK010062477">
    <property type="protein sequence ID" value="CAF1641131.1"/>
    <property type="molecule type" value="Genomic_DNA"/>
</dbReference>
<dbReference type="Proteomes" id="UP000663829">
    <property type="component" value="Unassembled WGS sequence"/>
</dbReference>
<feature type="non-terminal residue" evidence="1">
    <location>
        <position position="1"/>
    </location>
</feature>
<sequence>IDPMASFLELRYVWNDNSLVRSRSIPGYCFDPTNADYSTNKDPSIADDKRIEEEARKVTEQHNRNLDKNL</sequence>